<feature type="compositionally biased region" description="Acidic residues" evidence="1">
    <location>
        <begin position="1382"/>
        <end position="1393"/>
    </location>
</feature>
<dbReference type="Proteomes" id="UP000012174">
    <property type="component" value="Unassembled WGS sequence"/>
</dbReference>
<organism evidence="3 4">
    <name type="scientific">Eutypa lata (strain UCR-EL1)</name>
    <name type="common">Grapevine dieback disease fungus</name>
    <name type="synonym">Eutypa armeniacae</name>
    <dbReference type="NCBI Taxonomy" id="1287681"/>
    <lineage>
        <taxon>Eukaryota</taxon>
        <taxon>Fungi</taxon>
        <taxon>Dikarya</taxon>
        <taxon>Ascomycota</taxon>
        <taxon>Pezizomycotina</taxon>
        <taxon>Sordariomycetes</taxon>
        <taxon>Xylariomycetidae</taxon>
        <taxon>Xylariales</taxon>
        <taxon>Diatrypaceae</taxon>
        <taxon>Eutypa</taxon>
    </lineage>
</organism>
<feature type="region of interest" description="Disordered" evidence="1">
    <location>
        <begin position="881"/>
        <end position="978"/>
    </location>
</feature>
<feature type="region of interest" description="Disordered" evidence="1">
    <location>
        <begin position="1134"/>
        <end position="1171"/>
    </location>
</feature>
<gene>
    <name evidence="3" type="ORF">UCREL1_11705</name>
</gene>
<proteinExistence type="predicted"/>
<feature type="compositionally biased region" description="Low complexity" evidence="1">
    <location>
        <begin position="951"/>
        <end position="969"/>
    </location>
</feature>
<dbReference type="Pfam" id="PF06985">
    <property type="entry name" value="HET"/>
    <property type="match status" value="1"/>
</dbReference>
<feature type="compositionally biased region" description="Basic and acidic residues" evidence="1">
    <location>
        <begin position="272"/>
        <end position="286"/>
    </location>
</feature>
<evidence type="ECO:0000313" key="3">
    <source>
        <dbReference type="EMBL" id="EMR61365.1"/>
    </source>
</evidence>
<feature type="compositionally biased region" description="Gly residues" evidence="1">
    <location>
        <begin position="1134"/>
        <end position="1148"/>
    </location>
</feature>
<feature type="region of interest" description="Disordered" evidence="1">
    <location>
        <begin position="838"/>
        <end position="860"/>
    </location>
</feature>
<dbReference type="OrthoDB" id="674604at2759"/>
<dbReference type="EMBL" id="KB707642">
    <property type="protein sequence ID" value="EMR61365.1"/>
    <property type="molecule type" value="Genomic_DNA"/>
</dbReference>
<evidence type="ECO:0000313" key="4">
    <source>
        <dbReference type="Proteomes" id="UP000012174"/>
    </source>
</evidence>
<dbReference type="HOGENOM" id="CLU_001043_0_0_1"/>
<feature type="compositionally biased region" description="Basic and acidic residues" evidence="1">
    <location>
        <begin position="1361"/>
        <end position="1380"/>
    </location>
</feature>
<dbReference type="eggNOG" id="ENOG502RGBU">
    <property type="taxonomic scope" value="Eukaryota"/>
</dbReference>
<reference evidence="4" key="1">
    <citation type="journal article" date="2013" name="Genome Announc.">
        <title>Draft genome sequence of the grapevine dieback fungus Eutypa lata UCR-EL1.</title>
        <authorList>
            <person name="Blanco-Ulate B."/>
            <person name="Rolshausen P.E."/>
            <person name="Cantu D."/>
        </authorList>
    </citation>
    <scope>NUCLEOTIDE SEQUENCE [LARGE SCALE GENOMIC DNA]</scope>
    <source>
        <strain evidence="4">UCR-EL1</strain>
    </source>
</reference>
<dbReference type="KEGG" id="ela:UCREL1_11705"/>
<dbReference type="PANTHER" id="PTHR10622">
    <property type="entry name" value="HET DOMAIN-CONTAINING PROTEIN"/>
    <property type="match status" value="1"/>
</dbReference>
<evidence type="ECO:0000256" key="1">
    <source>
        <dbReference type="SAM" id="MobiDB-lite"/>
    </source>
</evidence>
<accession>M7T403</accession>
<feature type="compositionally biased region" description="Polar residues" evidence="1">
    <location>
        <begin position="838"/>
        <end position="848"/>
    </location>
</feature>
<keyword evidence="4" id="KW-1185">Reference proteome</keyword>
<evidence type="ECO:0000259" key="2">
    <source>
        <dbReference type="Pfam" id="PF06985"/>
    </source>
</evidence>
<dbReference type="InterPro" id="IPR010730">
    <property type="entry name" value="HET"/>
</dbReference>
<feature type="region of interest" description="Disordered" evidence="1">
    <location>
        <begin position="1359"/>
        <end position="1399"/>
    </location>
</feature>
<sequence length="1474" mass="163411">MSWATAEYLAGKAVDLKAKSTAAFDIAISKNPDKVRTMLDLWFVPEFKPTFFDEKERYNAVSTTSDLDGDVSLLDPSYTSAIREPGGKEGRYPVRMFDLDTKRLVDYPDIGTFGQYCILSHSWKGREVNYRYAMDAKFRAYSRVLAAVQGNDAAGNIMGVAQQNDVDLIKHQCSLDITEQEQRITTLAHDSEVLTELELSDASDIVEKLLSWRVDVQVVEKGENGRGGLEKAQRRLAEAIALRDYENMEDEVFKKLLGDFGLTHGKIGHVIDDQVESDKEPRKSESDVEDAAENLAKEKEQQAKESKKIQFFERHRHIREAVDELIGCIQRSKSVTKVEQALERAKEIFDKQPFPATEKRYLWIDSCCINRADDGEYARSISAMGEWYKNAQFCLVHLDTKRDVPKDSLADWEVIRSLKAPPAPNINEYFKIHENDPEWSTRAWTLQELVMSKATFYVNSSWELLSRPVENLGPWYYLCPFVSLYTSLDTSNPYSSFPDDVENISLLENVWRDSAIKQKSELAECSDLDLRKAHKLIDILRTLSVQIPGEIDMETARIWISRAVYVAASGLTSSGYGSNDDAEKLLDNLLEKLQPFNHSVDSLPREELARHAINTLLKCLVKLIEKPVLADRSYVSFFGNAQGLEFWEKGLIRSHFSTHKVMSLVCGRDATVMTDRAYSLMGMLGVRFPTFPAEGLTKALTRLLDEVVISSNDVSVFNWSGKKYGSPIRGRSLYPSSPEAYTFGKDEARKKLKDQKLAELLQIERYDVMNDFNAISEMLVGTIMFVKDREHKNIPLLWVMEILRVIQKGTFERLKPHIGNIGKILKYIETAFEARTANNEAQAGSSPASHRGSPAVGSEEAASKASGSYFSPFSSLQSQIKTPSIPDLPSFKAPSFGRKKTETQISSPPPTTSVTPKSRGIGGFRAPSIKGFGRKPAEPPQSPGTPTTIQSPTSEAEAATPTSTPATPSLVSSDPSKHPLDEDVLSYIRCIDGVDNEAGVVGDAKDGTPEPLRLPPQLEEVLASMPEREAPKLGATADELNEKSMISPNPIILTSSGISGSFDVQRVVVSMPQPERLRRQIRSAVSPGQNITGWCTVSTGFAVVVVSFACPKRILERELDVVQAVESKVLAAGAGVGGDTSQGQGQGQGQEKANSKGVDAAAAADGNRAMEKPFKVGDMKNASSGFQNRGLDRLRDRMNSGGLSSNLADEKGENDLDIDLDGPEFESVKEEGNRVSRMIRFVQESDLSAMAGEWVLARFSGVPGAKWFLCYLELGSSGGKGDFYGHRIATDEIDFRNASPEMGLVKYWEYYMLRKKHRLCSILQKLMESRDWGRFKNEVGQSLTSKVLREARGVGVGVGVPEKEKEKLEEKDDDAAKGVDGDGSDGEEEDSDSETGGAAISDTLKEWGGMALTVAGAGLVEKFYGWRAERLEKNLSADVLKQFPSHMQTALESLDDNKDLMPSMFHSAKKIHMF</sequence>
<name>M7T403_EUTLA</name>
<dbReference type="OMA" id="LSHRWKG"/>
<feature type="region of interest" description="Disordered" evidence="1">
    <location>
        <begin position="272"/>
        <end position="302"/>
    </location>
</feature>
<protein>
    <recommendedName>
        <fullName evidence="2">Heterokaryon incompatibility domain-containing protein</fullName>
    </recommendedName>
</protein>
<dbReference type="PANTHER" id="PTHR10622:SF10">
    <property type="entry name" value="HET DOMAIN-CONTAINING PROTEIN"/>
    <property type="match status" value="1"/>
</dbReference>
<feature type="domain" description="Heterokaryon incompatibility" evidence="2">
    <location>
        <begin position="333"/>
        <end position="448"/>
    </location>
</feature>